<evidence type="ECO:0000256" key="1">
    <source>
        <dbReference type="SAM" id="MobiDB-lite"/>
    </source>
</evidence>
<keyword evidence="3" id="KW-1185">Reference proteome</keyword>
<evidence type="ECO:0000313" key="2">
    <source>
        <dbReference type="EMBL" id="KAK1792366.1"/>
    </source>
</evidence>
<protein>
    <submittedName>
        <fullName evidence="2">Uncharacterized protein</fullName>
    </submittedName>
</protein>
<reference evidence="2" key="1">
    <citation type="submission" date="2023-03" db="EMBL/GenBank/DDBJ databases">
        <title>Electrophorus voltai genome.</title>
        <authorList>
            <person name="Bian C."/>
        </authorList>
    </citation>
    <scope>NUCLEOTIDE SEQUENCE</scope>
    <source>
        <strain evidence="2">CB-2022</strain>
        <tissue evidence="2">Muscle</tissue>
    </source>
</reference>
<name>A0AAD8Z4H7_9TELE</name>
<gene>
    <name evidence="2" type="ORF">P4O66_012324</name>
</gene>
<dbReference type="Proteomes" id="UP001239994">
    <property type="component" value="Unassembled WGS sequence"/>
</dbReference>
<proteinExistence type="predicted"/>
<dbReference type="AlphaFoldDB" id="A0AAD8Z4H7"/>
<sequence>DPFCWMRPPSNVALSDEAPLVERDQNANPTQLPGFPDKQGTAGVAGKTNQTPQPSVLVYLKAVCSRLLFSLYTNNWPKACKDFKVVGLITNGHESIYRKEVKQLESSCSSKQIPNTQCLNA</sequence>
<organism evidence="2 3">
    <name type="scientific">Electrophorus voltai</name>
    <dbReference type="NCBI Taxonomy" id="2609070"/>
    <lineage>
        <taxon>Eukaryota</taxon>
        <taxon>Metazoa</taxon>
        <taxon>Chordata</taxon>
        <taxon>Craniata</taxon>
        <taxon>Vertebrata</taxon>
        <taxon>Euteleostomi</taxon>
        <taxon>Actinopterygii</taxon>
        <taxon>Neopterygii</taxon>
        <taxon>Teleostei</taxon>
        <taxon>Ostariophysi</taxon>
        <taxon>Gymnotiformes</taxon>
        <taxon>Gymnotoidei</taxon>
        <taxon>Gymnotidae</taxon>
        <taxon>Electrophorus</taxon>
    </lineage>
</organism>
<feature type="region of interest" description="Disordered" evidence="1">
    <location>
        <begin position="9"/>
        <end position="51"/>
    </location>
</feature>
<dbReference type="EMBL" id="JAROKS010000019">
    <property type="protein sequence ID" value="KAK1792366.1"/>
    <property type="molecule type" value="Genomic_DNA"/>
</dbReference>
<evidence type="ECO:0000313" key="3">
    <source>
        <dbReference type="Proteomes" id="UP001239994"/>
    </source>
</evidence>
<feature type="non-terminal residue" evidence="2">
    <location>
        <position position="1"/>
    </location>
</feature>
<accession>A0AAD8Z4H7</accession>
<comment type="caution">
    <text evidence="2">The sequence shown here is derived from an EMBL/GenBank/DDBJ whole genome shotgun (WGS) entry which is preliminary data.</text>
</comment>